<dbReference type="AlphaFoldDB" id="W0GKL4"/>
<dbReference type="Proteomes" id="UP000019260">
    <property type="component" value="Chromosome"/>
</dbReference>
<dbReference type="OrthoDB" id="389992at2"/>
<accession>W0GKL4</accession>
<proteinExistence type="predicted"/>
<protein>
    <submittedName>
        <fullName evidence="1">Uncharacterized protein</fullName>
    </submittedName>
</protein>
<gene>
    <name evidence="1" type="ORF">P344_02065</name>
</gene>
<organism evidence="1 2">
    <name type="scientific">Spiroplasma mirum ATCC 29335</name>
    <dbReference type="NCBI Taxonomy" id="838561"/>
    <lineage>
        <taxon>Bacteria</taxon>
        <taxon>Bacillati</taxon>
        <taxon>Mycoplasmatota</taxon>
        <taxon>Mollicutes</taxon>
        <taxon>Entomoplasmatales</taxon>
        <taxon>Spiroplasmataceae</taxon>
        <taxon>Spiroplasma</taxon>
    </lineage>
</organism>
<dbReference type="KEGG" id="smia:P344_02065"/>
<dbReference type="RefSeq" id="WP_025317161.1">
    <property type="nucleotide sequence ID" value="NZ_CP002082.1"/>
</dbReference>
<sequence length="171" mass="19827">MKDITNWEKNKTNNLKYIIAIDPAGVGQTGIIIYNVLQKKIINNITFHFNSEEEAINNIYLILNKFKNQTCSYLNKVIVIIEDYQLHKGLKITNPLSTPKFIGGLKVLCKYLFNLKYVLQSPVVKKNYLYKGNIKMTEHELDAWKHLQYFLTKGVDKNGTNKKQSTQKITN</sequence>
<keyword evidence="2" id="KW-1185">Reference proteome</keyword>
<dbReference type="STRING" id="838561.P344_02065"/>
<evidence type="ECO:0000313" key="2">
    <source>
        <dbReference type="Proteomes" id="UP000019260"/>
    </source>
</evidence>
<evidence type="ECO:0000313" key="1">
    <source>
        <dbReference type="EMBL" id="AHI57761.1"/>
    </source>
</evidence>
<dbReference type="HOGENOM" id="CLU_1561913_0_0_14"/>
<dbReference type="KEGG" id="smir:SMM_0349"/>
<dbReference type="EMBL" id="CP006720">
    <property type="protein sequence ID" value="AHI57761.1"/>
    <property type="molecule type" value="Genomic_DNA"/>
</dbReference>
<dbReference type="PATRIC" id="fig|838561.3.peg.395"/>
<reference evidence="1 2" key="1">
    <citation type="submission" date="2013-09" db="EMBL/GenBank/DDBJ databases">
        <title>Complete genome sequence of Spiroplasma mirum suckling mouse cataract agent.</title>
        <authorList>
            <person name="Landry C.A."/>
            <person name="Bastian F.O."/>
            <person name="Thune R.L."/>
        </authorList>
    </citation>
    <scope>NUCLEOTIDE SEQUENCE [LARGE SCALE GENOMIC DNA]</scope>
    <source>
        <strain evidence="1 2">SMCA</strain>
    </source>
</reference>
<name>W0GKL4_9MOLU</name>